<dbReference type="OrthoDB" id="1452231at2"/>
<dbReference type="SUPFAM" id="SSF58113">
    <property type="entry name" value="Apolipoprotein A-I"/>
    <property type="match status" value="1"/>
</dbReference>
<protein>
    <submittedName>
        <fullName evidence="1">Phage-related minor tail protein</fullName>
    </submittedName>
</protein>
<sequence length="110" mass="12649">MDNQDYNKAENAVEKAKWTVNDYADRAKDYIREQREKNLEPTAEGWMDRAKENVSDAWEDTKDAVSNAWEETKDWAENAWDNTKDAADDAWDATKDAASDAKNEIDKATN</sequence>
<evidence type="ECO:0000313" key="2">
    <source>
        <dbReference type="Proteomes" id="UP000215196"/>
    </source>
</evidence>
<dbReference type="EMBL" id="LT906465">
    <property type="protein sequence ID" value="SNV34219.1"/>
    <property type="molecule type" value="Genomic_DNA"/>
</dbReference>
<gene>
    <name evidence="1" type="ORF">SAMEA4412677_00284</name>
</gene>
<dbReference type="Gene3D" id="1.10.287.700">
    <property type="entry name" value="Helix hairpin bin"/>
    <property type="match status" value="1"/>
</dbReference>
<organism evidence="1 2">
    <name type="scientific">Chryseobacterium taklimakanense</name>
    <dbReference type="NCBI Taxonomy" id="536441"/>
    <lineage>
        <taxon>Bacteria</taxon>
        <taxon>Pseudomonadati</taxon>
        <taxon>Bacteroidota</taxon>
        <taxon>Flavobacteriia</taxon>
        <taxon>Flavobacteriales</taxon>
        <taxon>Weeksellaceae</taxon>
        <taxon>Chryseobacterium group</taxon>
        <taxon>Chryseobacterium</taxon>
    </lineage>
</organism>
<dbReference type="RefSeq" id="WP_095069685.1">
    <property type="nucleotide sequence ID" value="NZ_CP034173.1"/>
</dbReference>
<dbReference type="Proteomes" id="UP000215196">
    <property type="component" value="Chromosome 1"/>
</dbReference>
<reference evidence="1 2" key="1">
    <citation type="submission" date="2017-06" db="EMBL/GenBank/DDBJ databases">
        <authorList>
            <consortium name="Pathogen Informatics"/>
        </authorList>
    </citation>
    <scope>NUCLEOTIDE SEQUENCE [LARGE SCALE GENOMIC DNA]</scope>
    <source>
        <strain evidence="1 2">NCTC13490</strain>
    </source>
</reference>
<dbReference type="KEGG" id="ctak:4412677_00284"/>
<proteinExistence type="predicted"/>
<dbReference type="AlphaFoldDB" id="A0A239WJ22"/>
<evidence type="ECO:0000313" key="1">
    <source>
        <dbReference type="EMBL" id="SNV34219.1"/>
    </source>
</evidence>
<name>A0A239WJ22_9FLAO</name>
<accession>A0A239WJ22</accession>
<keyword evidence="2" id="KW-1185">Reference proteome</keyword>